<feature type="transmembrane region" description="Helical" evidence="8">
    <location>
        <begin position="287"/>
        <end position="314"/>
    </location>
</feature>
<name>A0ABX4XR12_9LIST</name>
<proteinExistence type="predicted"/>
<evidence type="ECO:0000313" key="10">
    <source>
        <dbReference type="Proteomes" id="UP000236500"/>
    </source>
</evidence>
<reference evidence="9 10" key="1">
    <citation type="submission" date="2016-11" db="EMBL/GenBank/DDBJ databases">
        <title>Whole Genome Sequence of Listeria newyorkensis.</title>
        <authorList>
            <person name="Frink S."/>
            <person name="Morales C."/>
            <person name="Kiang D."/>
        </authorList>
    </citation>
    <scope>NUCLEOTIDE SEQUENCE [LARGE SCALE GENOMIC DNA]</scope>
    <source>
        <strain evidence="9 10">F1604011-044</strain>
    </source>
</reference>
<feature type="transmembrane region" description="Helical" evidence="8">
    <location>
        <begin position="166"/>
        <end position="186"/>
    </location>
</feature>
<accession>A0ABX4XR12</accession>
<dbReference type="PANTHER" id="PTHR47019:SF1">
    <property type="entry name" value="LIPID II FLIPPASE MURJ"/>
    <property type="match status" value="1"/>
</dbReference>
<evidence type="ECO:0000256" key="5">
    <source>
        <dbReference type="ARBA" id="ARBA00022984"/>
    </source>
</evidence>
<keyword evidence="5" id="KW-0573">Peptidoglycan synthesis</keyword>
<keyword evidence="2" id="KW-1003">Cell membrane</keyword>
<dbReference type="InterPro" id="IPR004268">
    <property type="entry name" value="MurJ"/>
</dbReference>
<keyword evidence="6 8" id="KW-1133">Transmembrane helix</keyword>
<keyword evidence="10" id="KW-1185">Reference proteome</keyword>
<feature type="transmembrane region" description="Helical" evidence="8">
    <location>
        <begin position="109"/>
        <end position="134"/>
    </location>
</feature>
<evidence type="ECO:0000256" key="2">
    <source>
        <dbReference type="ARBA" id="ARBA00022475"/>
    </source>
</evidence>
<feature type="transmembrane region" description="Helical" evidence="8">
    <location>
        <begin position="326"/>
        <end position="347"/>
    </location>
</feature>
<dbReference type="InterPro" id="IPR051050">
    <property type="entry name" value="Lipid_II_flippase_MurJ/MviN"/>
</dbReference>
<feature type="transmembrane region" description="Helical" evidence="8">
    <location>
        <begin position="424"/>
        <end position="444"/>
    </location>
</feature>
<dbReference type="Pfam" id="PF03023">
    <property type="entry name" value="MurJ"/>
    <property type="match status" value="1"/>
</dbReference>
<feature type="transmembrane region" description="Helical" evidence="8">
    <location>
        <begin position="38"/>
        <end position="59"/>
    </location>
</feature>
<dbReference type="RefSeq" id="WP_036092956.1">
    <property type="nucleotide sequence ID" value="NZ_BJEY01000014.1"/>
</dbReference>
<keyword evidence="4" id="KW-0133">Cell shape</keyword>
<dbReference type="Proteomes" id="UP000236500">
    <property type="component" value="Unassembled WGS sequence"/>
</dbReference>
<feature type="transmembrane region" description="Helical" evidence="8">
    <location>
        <begin position="245"/>
        <end position="266"/>
    </location>
</feature>
<keyword evidence="7 8" id="KW-0472">Membrane</keyword>
<sequence>MTLLTISIQFVGLVKNIFIAKGFGVSTEVDAYNLANTYTVSITNLAIPAITVVLIPFLTRRTNELVIQSALNTYISTLLLSISLLVLFGSGGTLFLLQSDVLLSETMQWTLLIIMILSIAQIFRVLTAILTAFLQVDNDFVTPKVAILCSTIFSATYVVMASNPSIIGVSFFLTASFLLECIFLIIKNKGVSFRFQLQWKNNAFRKLMRQTGPVVFNSIVFQISLIFSITLAGFLGQGYVATLGYANQIVSIIQAVIIVNILTLVYPTMSRAFNKQIKIGKQLFINYVTVANMLVIPLVVGMIIVGDLLTALLFQRGAFTAEDTAQVTFFMTIISIGLPGLVLRDFVYRVYFCLEDTRTPSRISLVTIGINIILLLVLTPFFGIYAVILIPSVMNIVSGLVVYRLLEKRVGKIDPKHTLLKQHIITLVNAVVMGIVLYLLRMQWRMESSAAFFILVIVGIIVYGLLVCITQRSILRQLKNKGVSES</sequence>
<evidence type="ECO:0000256" key="6">
    <source>
        <dbReference type="ARBA" id="ARBA00022989"/>
    </source>
</evidence>
<organism evidence="9 10">
    <name type="scientific">Listeria newyorkensis</name>
    <dbReference type="NCBI Taxonomy" id="1497681"/>
    <lineage>
        <taxon>Bacteria</taxon>
        <taxon>Bacillati</taxon>
        <taxon>Bacillota</taxon>
        <taxon>Bacilli</taxon>
        <taxon>Bacillales</taxon>
        <taxon>Listeriaceae</taxon>
        <taxon>Listeria</taxon>
    </lineage>
</organism>
<gene>
    <name evidence="9" type="ORF">BMT55_04420</name>
</gene>
<evidence type="ECO:0000313" key="9">
    <source>
        <dbReference type="EMBL" id="PNP94013.1"/>
    </source>
</evidence>
<feature type="transmembrane region" description="Helical" evidence="8">
    <location>
        <begin position="71"/>
        <end position="97"/>
    </location>
</feature>
<evidence type="ECO:0008006" key="11">
    <source>
        <dbReference type="Google" id="ProtNLM"/>
    </source>
</evidence>
<evidence type="ECO:0000256" key="4">
    <source>
        <dbReference type="ARBA" id="ARBA00022960"/>
    </source>
</evidence>
<protein>
    <recommendedName>
        <fullName evidence="11">Peptidoglycan lipid II flippase</fullName>
    </recommendedName>
</protein>
<evidence type="ECO:0000256" key="3">
    <source>
        <dbReference type="ARBA" id="ARBA00022692"/>
    </source>
</evidence>
<evidence type="ECO:0000256" key="8">
    <source>
        <dbReference type="SAM" id="Phobius"/>
    </source>
</evidence>
<dbReference type="PANTHER" id="PTHR47019">
    <property type="entry name" value="LIPID II FLIPPASE MURJ"/>
    <property type="match status" value="1"/>
</dbReference>
<feature type="transmembrane region" description="Helical" evidence="8">
    <location>
        <begin position="141"/>
        <end position="160"/>
    </location>
</feature>
<feature type="transmembrane region" description="Helical" evidence="8">
    <location>
        <begin position="214"/>
        <end position="239"/>
    </location>
</feature>
<keyword evidence="3 8" id="KW-0812">Transmembrane</keyword>
<comment type="caution">
    <text evidence="9">The sequence shown here is derived from an EMBL/GenBank/DDBJ whole genome shotgun (WGS) entry which is preliminary data.</text>
</comment>
<evidence type="ECO:0000256" key="1">
    <source>
        <dbReference type="ARBA" id="ARBA00004651"/>
    </source>
</evidence>
<dbReference type="EMBL" id="MPDH01000003">
    <property type="protein sequence ID" value="PNP94013.1"/>
    <property type="molecule type" value="Genomic_DNA"/>
</dbReference>
<comment type="subcellular location">
    <subcellularLocation>
        <location evidence="1">Cell membrane</location>
        <topology evidence="1">Multi-pass membrane protein</topology>
    </subcellularLocation>
</comment>
<evidence type="ECO:0000256" key="7">
    <source>
        <dbReference type="ARBA" id="ARBA00023136"/>
    </source>
</evidence>
<feature type="transmembrane region" description="Helical" evidence="8">
    <location>
        <begin position="450"/>
        <end position="469"/>
    </location>
</feature>